<comment type="caution">
    <text evidence="2">The sequence shown here is derived from an EMBL/GenBank/DDBJ whole genome shotgun (WGS) entry which is preliminary data.</text>
</comment>
<organism evidence="2 3">
    <name type="scientific">Streptomyces javensis</name>
    <dbReference type="NCBI Taxonomy" id="114698"/>
    <lineage>
        <taxon>Bacteria</taxon>
        <taxon>Bacillati</taxon>
        <taxon>Actinomycetota</taxon>
        <taxon>Actinomycetes</taxon>
        <taxon>Kitasatosporales</taxon>
        <taxon>Streptomycetaceae</taxon>
        <taxon>Streptomyces</taxon>
        <taxon>Streptomyces violaceusniger group</taxon>
    </lineage>
</organism>
<evidence type="ECO:0000313" key="2">
    <source>
        <dbReference type="EMBL" id="GAA1295802.1"/>
    </source>
</evidence>
<feature type="region of interest" description="Disordered" evidence="1">
    <location>
        <begin position="125"/>
        <end position="154"/>
    </location>
</feature>
<name>A0ABN1XAD0_9ACTN</name>
<evidence type="ECO:0008006" key="4">
    <source>
        <dbReference type="Google" id="ProtNLM"/>
    </source>
</evidence>
<keyword evidence="3" id="KW-1185">Reference proteome</keyword>
<evidence type="ECO:0000313" key="3">
    <source>
        <dbReference type="Proteomes" id="UP001500282"/>
    </source>
</evidence>
<accession>A0ABN1XAD0</accession>
<proteinExistence type="predicted"/>
<sequence>MKVLGHTSVNMALVYTQISDQEVLRDYQAVLGPGAAIAGPAADELRNGTLPDTSVDWLKTNFFKTELELGRCLRLPAEGPCECDLYLTCAKFVTTPEYAPQLRARREVELALARDAAERGWDREVTPGRSYRSGPRSSTWTVGCDKNTSAPTGP</sequence>
<feature type="compositionally biased region" description="Low complexity" evidence="1">
    <location>
        <begin position="127"/>
        <end position="138"/>
    </location>
</feature>
<gene>
    <name evidence="2" type="ORF">GCM10009579_73310</name>
</gene>
<dbReference type="Proteomes" id="UP001500282">
    <property type="component" value="Unassembled WGS sequence"/>
</dbReference>
<evidence type="ECO:0000256" key="1">
    <source>
        <dbReference type="SAM" id="MobiDB-lite"/>
    </source>
</evidence>
<reference evidence="2 3" key="1">
    <citation type="journal article" date="2019" name="Int. J. Syst. Evol. Microbiol.">
        <title>The Global Catalogue of Microorganisms (GCM) 10K type strain sequencing project: providing services to taxonomists for standard genome sequencing and annotation.</title>
        <authorList>
            <consortium name="The Broad Institute Genomics Platform"/>
            <consortium name="The Broad Institute Genome Sequencing Center for Infectious Disease"/>
            <person name="Wu L."/>
            <person name="Ma J."/>
        </authorList>
    </citation>
    <scope>NUCLEOTIDE SEQUENCE [LARGE SCALE GENOMIC DNA]</scope>
    <source>
        <strain evidence="2 3">JCM 11448</strain>
    </source>
</reference>
<dbReference type="EMBL" id="BAAAIH010000060">
    <property type="protein sequence ID" value="GAA1295802.1"/>
    <property type="molecule type" value="Genomic_DNA"/>
</dbReference>
<protein>
    <recommendedName>
        <fullName evidence="4">Integrase</fullName>
    </recommendedName>
</protein>